<accession>A0A369KQW8</accession>
<comment type="caution">
    <text evidence="1">The sequence shown here is derived from an EMBL/GenBank/DDBJ whole genome shotgun (WGS) entry which is preliminary data.</text>
</comment>
<evidence type="ECO:0000313" key="1">
    <source>
        <dbReference type="EMBL" id="RDB35085.1"/>
    </source>
</evidence>
<gene>
    <name evidence="1" type="ORF">DCC88_12005</name>
</gene>
<evidence type="ECO:0000313" key="2">
    <source>
        <dbReference type="Proteomes" id="UP000253934"/>
    </source>
</evidence>
<reference evidence="1" key="1">
    <citation type="submission" date="2018-04" db="EMBL/GenBank/DDBJ databases">
        <title>Draft genome sequence of the Candidatus Spirobacillus cienkowskii, a pathogen of freshwater Daphnia species, reconstructed from hemolymph metagenomic reads.</title>
        <authorList>
            <person name="Bresciani L."/>
            <person name="Lemos L.N."/>
            <person name="Wale N."/>
            <person name="Lin J.Y."/>
            <person name="Fernandes G.R."/>
            <person name="Duffy M.A."/>
            <person name="Rodrigues J.M."/>
        </authorList>
    </citation>
    <scope>NUCLEOTIDE SEQUENCE [LARGE SCALE GENOMIC DNA]</scope>
    <source>
        <strain evidence="1">Binning01</strain>
    </source>
</reference>
<organism evidence="1 2">
    <name type="scientific">Spirobacillus cienkowskii</name>
    <dbReference type="NCBI Taxonomy" id="495820"/>
    <lineage>
        <taxon>Bacteria</taxon>
        <taxon>Pseudomonadati</taxon>
        <taxon>Bdellovibrionota</taxon>
        <taxon>Oligoflexia</taxon>
        <taxon>Silvanigrellales</taxon>
        <taxon>Spirobacillus</taxon>
    </lineage>
</organism>
<protein>
    <submittedName>
        <fullName evidence="1">Uncharacterized protein</fullName>
    </submittedName>
</protein>
<dbReference type="EMBL" id="QOVW01000108">
    <property type="protein sequence ID" value="RDB35085.1"/>
    <property type="molecule type" value="Genomic_DNA"/>
</dbReference>
<sequence length="261" mass="30775">MSILKILFLNFLFFFFLQPIFSAQNMHGFDKPNFKNKFVVGKSKYSNGEILNNCYVYAKNVLIEQNDVGLKGEAKIFIKEYSKLNNISQLCKTNTGLIKHVFQSEGYYDGKINDFLIIKGADSHGAAYKFQIYKIFSKDVRLIFEHIRHIDKEFLFLKKSNRIVSLRYWAKLNNEINCSLFNNNSFHECKKKLLKLNNINSETELDFKECQSLFHDRSVDSSFYKFEERDIQFFVKMELPDIQNPKNFKIIDLKLKCEIAP</sequence>
<name>A0A369KQW8_9BACT</name>
<dbReference type="AlphaFoldDB" id="A0A369KQW8"/>
<dbReference type="Proteomes" id="UP000253934">
    <property type="component" value="Unassembled WGS sequence"/>
</dbReference>
<proteinExistence type="predicted"/>
<keyword evidence="2" id="KW-1185">Reference proteome</keyword>